<name>A0A7E4V9C0_PANRE</name>
<keyword evidence="2" id="KW-0472">Membrane</keyword>
<dbReference type="Proteomes" id="UP000492821">
    <property type="component" value="Unassembled WGS sequence"/>
</dbReference>
<protein>
    <submittedName>
        <fullName evidence="4">MARVEL domain-containing protein</fullName>
    </submittedName>
</protein>
<keyword evidence="3" id="KW-1185">Reference proteome</keyword>
<feature type="compositionally biased region" description="Pro residues" evidence="1">
    <location>
        <begin position="88"/>
        <end position="109"/>
    </location>
</feature>
<feature type="transmembrane region" description="Helical" evidence="2">
    <location>
        <begin position="259"/>
        <end position="286"/>
    </location>
</feature>
<feature type="transmembrane region" description="Helical" evidence="2">
    <location>
        <begin position="227"/>
        <end position="252"/>
    </location>
</feature>
<feature type="region of interest" description="Disordered" evidence="1">
    <location>
        <begin position="49"/>
        <end position="69"/>
    </location>
</feature>
<dbReference type="AlphaFoldDB" id="A0A7E4V9C0"/>
<sequence>MAQDASRLALYLCHASSSFGPASLLESPSVLLLVSSLLLFFQGSPIEVRLGDGRPDSEGERKKEANDIDHNRCENDASTVAMLQAPPSLLPPTKPPRRPAPPVLRPAPFSPSSVGEQSVPVVEIGKSRSCAPPRPPAPSIAVNPSPSYTITIPELTTSSDRPYNLRDLLQQTTKLARMCCFISCLPAFKCAFSIAVIELIVGVYYFFDSVNHVAKVIKTDELEFRDGMVTLYFAVFCIASFAGLVMMALAHWKKIPHLLWIRLAFIALYGLFSLVTFVLLLFYLFFGRQMLNQFLVTIVEFIMNEEFDYKEQQELHGDFFKVALVFTVIMFFVISYLGFAMKITLKYYNDLCHDPSFRRVPTEPAVAGGQPAFNPAFGKV</sequence>
<accession>A0A7E4V9C0</accession>
<proteinExistence type="predicted"/>
<dbReference type="WBParaSite" id="Pan_g18154.t1">
    <property type="protein sequence ID" value="Pan_g18154.t1"/>
    <property type="gene ID" value="Pan_g18154"/>
</dbReference>
<feature type="transmembrane region" description="Helical" evidence="2">
    <location>
        <begin position="179"/>
        <end position="207"/>
    </location>
</feature>
<reference evidence="4" key="2">
    <citation type="submission" date="2020-10" db="UniProtKB">
        <authorList>
            <consortium name="WormBaseParasite"/>
        </authorList>
    </citation>
    <scope>IDENTIFICATION</scope>
</reference>
<evidence type="ECO:0000256" key="2">
    <source>
        <dbReference type="SAM" id="Phobius"/>
    </source>
</evidence>
<feature type="region of interest" description="Disordered" evidence="1">
    <location>
        <begin position="85"/>
        <end position="116"/>
    </location>
</feature>
<keyword evidence="2" id="KW-0812">Transmembrane</keyword>
<keyword evidence="2" id="KW-1133">Transmembrane helix</keyword>
<organism evidence="3 4">
    <name type="scientific">Panagrellus redivivus</name>
    <name type="common">Microworm</name>
    <dbReference type="NCBI Taxonomy" id="6233"/>
    <lineage>
        <taxon>Eukaryota</taxon>
        <taxon>Metazoa</taxon>
        <taxon>Ecdysozoa</taxon>
        <taxon>Nematoda</taxon>
        <taxon>Chromadorea</taxon>
        <taxon>Rhabditida</taxon>
        <taxon>Tylenchina</taxon>
        <taxon>Panagrolaimomorpha</taxon>
        <taxon>Panagrolaimoidea</taxon>
        <taxon>Panagrolaimidae</taxon>
        <taxon>Panagrellus</taxon>
    </lineage>
</organism>
<evidence type="ECO:0000256" key="1">
    <source>
        <dbReference type="SAM" id="MobiDB-lite"/>
    </source>
</evidence>
<feature type="transmembrane region" description="Helical" evidence="2">
    <location>
        <begin position="319"/>
        <end position="339"/>
    </location>
</feature>
<evidence type="ECO:0000313" key="3">
    <source>
        <dbReference type="Proteomes" id="UP000492821"/>
    </source>
</evidence>
<evidence type="ECO:0000313" key="4">
    <source>
        <dbReference type="WBParaSite" id="Pan_g18154.t1"/>
    </source>
</evidence>
<reference evidence="3" key="1">
    <citation type="journal article" date="2013" name="Genetics">
        <title>The draft genome and transcriptome of Panagrellus redivivus are shaped by the harsh demands of a free-living lifestyle.</title>
        <authorList>
            <person name="Srinivasan J."/>
            <person name="Dillman A.R."/>
            <person name="Macchietto M.G."/>
            <person name="Heikkinen L."/>
            <person name="Lakso M."/>
            <person name="Fracchia K.M."/>
            <person name="Antoshechkin I."/>
            <person name="Mortazavi A."/>
            <person name="Wong G."/>
            <person name="Sternberg P.W."/>
        </authorList>
    </citation>
    <scope>NUCLEOTIDE SEQUENCE [LARGE SCALE GENOMIC DNA]</scope>
    <source>
        <strain evidence="3">MT8872</strain>
    </source>
</reference>